<dbReference type="FunFam" id="1.10.472.10:FF:000040">
    <property type="entry name" value="D6-type cyclin"/>
    <property type="match status" value="1"/>
</dbReference>
<comment type="similarity">
    <text evidence="1">Belongs to the cyclin family. Cyclin D subfamily.</text>
</comment>
<proteinExistence type="inferred from homology"/>
<dbReference type="InterPro" id="IPR004367">
    <property type="entry name" value="Cyclin_C-dom"/>
</dbReference>
<protein>
    <submittedName>
        <fullName evidence="9 10">Uncharacterized protein</fullName>
    </submittedName>
</protein>
<keyword evidence="3 5" id="KW-0195">Cyclin</keyword>
<dbReference type="GO" id="GO:0000307">
    <property type="term" value="C:cyclin-dependent protein kinase holoenzyme complex"/>
    <property type="evidence" value="ECO:0000318"/>
    <property type="project" value="GO_Central"/>
</dbReference>
<feature type="compositionally biased region" description="Low complexity" evidence="6">
    <location>
        <begin position="321"/>
        <end position="334"/>
    </location>
</feature>
<keyword evidence="2" id="KW-0132">Cell division</keyword>
<dbReference type="SMART" id="SM01332">
    <property type="entry name" value="Cyclin_C"/>
    <property type="match status" value="1"/>
</dbReference>
<evidence type="ECO:0000256" key="1">
    <source>
        <dbReference type="ARBA" id="ARBA00009065"/>
    </source>
</evidence>
<feature type="domain" description="Cyclin C-terminal" evidence="8">
    <location>
        <begin position="191"/>
        <end position="313"/>
    </location>
</feature>
<dbReference type="GO" id="GO:0005737">
    <property type="term" value="C:cytoplasm"/>
    <property type="evidence" value="ECO:0000318"/>
    <property type="project" value="GO_Central"/>
</dbReference>
<gene>
    <name evidence="10" type="primary">LOC101779418</name>
    <name evidence="9" type="ORF">SETIT_2G393400v2</name>
</gene>
<dbReference type="Gene3D" id="1.10.472.10">
    <property type="entry name" value="Cyclin-like"/>
    <property type="match status" value="2"/>
</dbReference>
<dbReference type="STRING" id="4555.K3ZUS7"/>
<organism evidence="9">
    <name type="scientific">Setaria italica</name>
    <name type="common">Foxtail millet</name>
    <name type="synonym">Panicum italicum</name>
    <dbReference type="NCBI Taxonomy" id="4555"/>
    <lineage>
        <taxon>Eukaryota</taxon>
        <taxon>Viridiplantae</taxon>
        <taxon>Streptophyta</taxon>
        <taxon>Embryophyta</taxon>
        <taxon>Tracheophyta</taxon>
        <taxon>Spermatophyta</taxon>
        <taxon>Magnoliopsida</taxon>
        <taxon>Liliopsida</taxon>
        <taxon>Poales</taxon>
        <taxon>Poaceae</taxon>
        <taxon>PACMAD clade</taxon>
        <taxon>Panicoideae</taxon>
        <taxon>Panicodae</taxon>
        <taxon>Paniceae</taxon>
        <taxon>Cenchrinae</taxon>
        <taxon>Setaria</taxon>
    </lineage>
</organism>
<dbReference type="Proteomes" id="UP000004995">
    <property type="component" value="Unassembled WGS sequence"/>
</dbReference>
<keyword evidence="4" id="KW-0131">Cell cycle</keyword>
<accession>K3ZUS7</accession>
<dbReference type="SUPFAM" id="SSF47954">
    <property type="entry name" value="Cyclin-like"/>
    <property type="match status" value="1"/>
</dbReference>
<dbReference type="Pfam" id="PF02984">
    <property type="entry name" value="Cyclin_C"/>
    <property type="match status" value="1"/>
</dbReference>
<evidence type="ECO:0000313" key="10">
    <source>
        <dbReference type="EnsemblPlants" id="KQL26707"/>
    </source>
</evidence>
<evidence type="ECO:0000313" key="9">
    <source>
        <dbReference type="EMBL" id="RCV14016.1"/>
    </source>
</evidence>
<evidence type="ECO:0000256" key="5">
    <source>
        <dbReference type="RuleBase" id="RU000383"/>
    </source>
</evidence>
<dbReference type="CDD" id="cd20543">
    <property type="entry name" value="CYCLIN_AtCycD-like_rpt1"/>
    <property type="match status" value="1"/>
</dbReference>
<dbReference type="GO" id="GO:0051301">
    <property type="term" value="P:cell division"/>
    <property type="evidence" value="ECO:0007669"/>
    <property type="project" value="UniProtKB-KW"/>
</dbReference>
<dbReference type="GO" id="GO:0000082">
    <property type="term" value="P:G1/S transition of mitotic cell cycle"/>
    <property type="evidence" value="ECO:0000318"/>
    <property type="project" value="GO_Central"/>
</dbReference>
<evidence type="ECO:0000259" key="7">
    <source>
        <dbReference type="SMART" id="SM00385"/>
    </source>
</evidence>
<dbReference type="HOGENOM" id="CLU_048040_1_1_1"/>
<dbReference type="eggNOG" id="KOG0656">
    <property type="taxonomic scope" value="Eukaryota"/>
</dbReference>
<dbReference type="FunFam" id="1.10.472.10:FF:000060">
    <property type="entry name" value="D6-type cyclin"/>
    <property type="match status" value="1"/>
</dbReference>
<dbReference type="GO" id="GO:0016538">
    <property type="term" value="F:cyclin-dependent protein serine/threonine kinase regulator activity"/>
    <property type="evidence" value="ECO:0000318"/>
    <property type="project" value="GO_Central"/>
</dbReference>
<dbReference type="SMART" id="SM00385">
    <property type="entry name" value="CYCLIN"/>
    <property type="match status" value="1"/>
</dbReference>
<dbReference type="InterPro" id="IPR006671">
    <property type="entry name" value="Cyclin_N"/>
</dbReference>
<dbReference type="CDD" id="cd20544">
    <property type="entry name" value="CYCLIN_AtCycD-like_rpt2"/>
    <property type="match status" value="1"/>
</dbReference>
<evidence type="ECO:0000256" key="6">
    <source>
        <dbReference type="SAM" id="MobiDB-lite"/>
    </source>
</evidence>
<evidence type="ECO:0000256" key="2">
    <source>
        <dbReference type="ARBA" id="ARBA00022618"/>
    </source>
</evidence>
<dbReference type="PROSITE" id="PS00292">
    <property type="entry name" value="CYCLINS"/>
    <property type="match status" value="1"/>
</dbReference>
<feature type="domain" description="Cyclin-like" evidence="7">
    <location>
        <begin position="94"/>
        <end position="182"/>
    </location>
</feature>
<dbReference type="InterPro" id="IPR036915">
    <property type="entry name" value="Cyclin-like_sf"/>
</dbReference>
<name>K3ZUS7_SETIT</name>
<sequence length="348" mass="37793">MGILCFGATSALLCGEDRNSVLGLGGCDGGDELVEVGSALDFSDAAAGAVFPVDTDEAVRELVEKETDHLPLEGYAERLEHAGLESSWRRDAMDWICKVHSYYNFGPLSLYLAVNYLDRFISSYNLPHDKPWMKQLLSVACLSLAIKMEETVVPLPVDLQVCDPECEFEARNIGRMEIHVMTTLKWRMQAVTPFAFISYFLDKFSEGKPPSFALASRCADIIVGTLKGSAFLSFRPSEIAAAAALAAVSANEVVGFGSVLSASEIPVNKEMVDKCYELMQERALVKKRGHINGSSSVPQSPIGVLDAACFSFRSEDATLGSSQSNISNDNNQVSAPASKRRRLSTSPI</sequence>
<reference evidence="10" key="3">
    <citation type="submission" date="2018-08" db="UniProtKB">
        <authorList>
            <consortium name="EnsemblPlants"/>
        </authorList>
    </citation>
    <scope>IDENTIFICATION</scope>
    <source>
        <strain evidence="10">Yugu1</strain>
    </source>
</reference>
<keyword evidence="11" id="KW-1185">Reference proteome</keyword>
<dbReference type="InterPro" id="IPR048258">
    <property type="entry name" value="Cyclins_cyclin-box"/>
</dbReference>
<dbReference type="OMA" id="PHDKPWM"/>
<dbReference type="InterPro" id="IPR039361">
    <property type="entry name" value="Cyclin"/>
</dbReference>
<dbReference type="KEGG" id="sita:101779418"/>
<evidence type="ECO:0000256" key="4">
    <source>
        <dbReference type="ARBA" id="ARBA00023306"/>
    </source>
</evidence>
<dbReference type="InterPro" id="IPR013763">
    <property type="entry name" value="Cyclin-like_dom"/>
</dbReference>
<reference evidence="9 11" key="1">
    <citation type="journal article" date="2012" name="Nat. Biotechnol.">
        <title>Reference genome sequence of the model plant Setaria.</title>
        <authorList>
            <person name="Bennetzen J.L."/>
            <person name="Schmutz J."/>
            <person name="Wang H."/>
            <person name="Percifield R."/>
            <person name="Hawkins J."/>
            <person name="Pontaroli A.C."/>
            <person name="Estep M."/>
            <person name="Feng L."/>
            <person name="Vaughn J.N."/>
            <person name="Grimwood J."/>
            <person name="Jenkins J."/>
            <person name="Barry K."/>
            <person name="Lindquist E."/>
            <person name="Hellsten U."/>
            <person name="Deshpande S."/>
            <person name="Wang X."/>
            <person name="Wu X."/>
            <person name="Mitros T."/>
            <person name="Triplett J."/>
            <person name="Yang X."/>
            <person name="Ye C.Y."/>
            <person name="Mauro-Herrera M."/>
            <person name="Wang L."/>
            <person name="Li P."/>
            <person name="Sharma M."/>
            <person name="Sharma R."/>
            <person name="Ronald P.C."/>
            <person name="Panaud O."/>
            <person name="Kellogg E.A."/>
            <person name="Brutnell T.P."/>
            <person name="Doust A.N."/>
            <person name="Tuskan G.A."/>
            <person name="Rokhsar D."/>
            <person name="Devos K.M."/>
        </authorList>
    </citation>
    <scope>NUCLEOTIDE SEQUENCE [LARGE SCALE GENOMIC DNA]</scope>
    <source>
        <strain evidence="11">cv. Yugu1</strain>
        <strain evidence="9">Yugu1</strain>
    </source>
</reference>
<dbReference type="EMBL" id="CM003529">
    <property type="protein sequence ID" value="RCV14016.1"/>
    <property type="molecule type" value="Genomic_DNA"/>
</dbReference>
<dbReference type="Pfam" id="PF00134">
    <property type="entry name" value="Cyclin_N"/>
    <property type="match status" value="1"/>
</dbReference>
<dbReference type="OrthoDB" id="5590282at2759"/>
<dbReference type="GeneID" id="101779418"/>
<dbReference type="EMBL" id="AGNK02001343">
    <property type="status" value="NOT_ANNOTATED_CDS"/>
    <property type="molecule type" value="Genomic_DNA"/>
</dbReference>
<feature type="region of interest" description="Disordered" evidence="6">
    <location>
        <begin position="319"/>
        <end position="348"/>
    </location>
</feature>
<dbReference type="RefSeq" id="XP_004958346.1">
    <property type="nucleotide sequence ID" value="XM_004958289.3"/>
</dbReference>
<dbReference type="PANTHER" id="PTHR10177">
    <property type="entry name" value="CYCLINS"/>
    <property type="match status" value="1"/>
</dbReference>
<evidence type="ECO:0000313" key="11">
    <source>
        <dbReference type="Proteomes" id="UP000004995"/>
    </source>
</evidence>
<evidence type="ECO:0000256" key="3">
    <source>
        <dbReference type="ARBA" id="ARBA00023127"/>
    </source>
</evidence>
<dbReference type="Gramene" id="KQL26707">
    <property type="protein sequence ID" value="KQL26707"/>
    <property type="gene ID" value="SETIT_030358mg"/>
</dbReference>
<reference evidence="9" key="2">
    <citation type="submission" date="2015-07" db="EMBL/GenBank/DDBJ databases">
        <authorList>
            <person name="Noorani M."/>
        </authorList>
    </citation>
    <scope>NUCLEOTIDE SEQUENCE</scope>
    <source>
        <strain evidence="9">Yugu1</strain>
    </source>
</reference>
<dbReference type="AlphaFoldDB" id="K3ZUS7"/>
<dbReference type="GO" id="GO:0005634">
    <property type="term" value="C:nucleus"/>
    <property type="evidence" value="ECO:0000318"/>
    <property type="project" value="GO_Central"/>
</dbReference>
<dbReference type="EnsemblPlants" id="KQL26707">
    <property type="protein sequence ID" value="KQL26707"/>
    <property type="gene ID" value="SETIT_030358mg"/>
</dbReference>
<evidence type="ECO:0000259" key="8">
    <source>
        <dbReference type="SMART" id="SM01332"/>
    </source>
</evidence>
<feature type="compositionally biased region" description="Basic residues" evidence="6">
    <location>
        <begin position="338"/>
        <end position="348"/>
    </location>
</feature>